<dbReference type="InterPro" id="IPR000719">
    <property type="entry name" value="Prot_kinase_dom"/>
</dbReference>
<keyword evidence="8 15" id="KW-0547">Nucleotide-binding</keyword>
<feature type="signal peptide" evidence="17">
    <location>
        <begin position="1"/>
        <end position="21"/>
    </location>
</feature>
<accession>A0AAN7SQJ4</accession>
<dbReference type="GO" id="GO:0046872">
    <property type="term" value="F:metal ion binding"/>
    <property type="evidence" value="ECO:0007669"/>
    <property type="project" value="UniProtKB-KW"/>
</dbReference>
<comment type="caution">
    <text evidence="19">The sequence shown here is derived from an EMBL/GenBank/DDBJ whole genome shotgun (WGS) entry which is preliminary data.</text>
</comment>
<keyword evidence="3 15" id="KW-0723">Serine/threonine-protein kinase</keyword>
<dbReference type="PROSITE" id="PS50011">
    <property type="entry name" value="PROTEIN_KINASE_DOM"/>
    <property type="match status" value="1"/>
</dbReference>
<dbReference type="Proteomes" id="UP001353858">
    <property type="component" value="Unassembled WGS sequence"/>
</dbReference>
<dbReference type="InterPro" id="IPR000472">
    <property type="entry name" value="Activin_recp"/>
</dbReference>
<evidence type="ECO:0000256" key="5">
    <source>
        <dbReference type="ARBA" id="ARBA00022692"/>
    </source>
</evidence>
<evidence type="ECO:0000256" key="13">
    <source>
        <dbReference type="ARBA" id="ARBA00023136"/>
    </source>
</evidence>
<keyword evidence="12 15" id="KW-1133">Transmembrane helix</keyword>
<feature type="transmembrane region" description="Helical" evidence="15">
    <location>
        <begin position="161"/>
        <end position="185"/>
    </location>
</feature>
<evidence type="ECO:0000256" key="1">
    <source>
        <dbReference type="ARBA" id="ARBA00004479"/>
    </source>
</evidence>
<dbReference type="Gene3D" id="3.30.200.20">
    <property type="entry name" value="Phosphorylase Kinase, domain 1"/>
    <property type="match status" value="1"/>
</dbReference>
<evidence type="ECO:0000256" key="6">
    <source>
        <dbReference type="ARBA" id="ARBA00022723"/>
    </source>
</evidence>
<name>A0AAN7SQJ4_9COLE</name>
<dbReference type="GO" id="GO:0005886">
    <property type="term" value="C:plasma membrane"/>
    <property type="evidence" value="ECO:0007669"/>
    <property type="project" value="TreeGrafter"/>
</dbReference>
<dbReference type="Gene3D" id="1.10.510.10">
    <property type="entry name" value="Transferase(Phosphotransferase) domain 1"/>
    <property type="match status" value="1"/>
</dbReference>
<comment type="catalytic activity">
    <reaction evidence="15">
        <text>L-threonyl-[receptor-protein] + ATP = O-phospho-L-threonyl-[receptor-protein] + ADP + H(+)</text>
        <dbReference type="Rhea" id="RHEA:44880"/>
        <dbReference type="Rhea" id="RHEA-COMP:11024"/>
        <dbReference type="Rhea" id="RHEA-COMP:11025"/>
        <dbReference type="ChEBI" id="CHEBI:15378"/>
        <dbReference type="ChEBI" id="CHEBI:30013"/>
        <dbReference type="ChEBI" id="CHEBI:30616"/>
        <dbReference type="ChEBI" id="CHEBI:61977"/>
        <dbReference type="ChEBI" id="CHEBI:456216"/>
        <dbReference type="EC" id="2.7.11.30"/>
    </reaction>
</comment>
<feature type="domain" description="Protein kinase" evidence="18">
    <location>
        <begin position="212"/>
        <end position="500"/>
    </location>
</feature>
<dbReference type="CDD" id="cd23533">
    <property type="entry name" value="TFP_LU_ECD_BMPR2_like"/>
    <property type="match status" value="1"/>
</dbReference>
<evidence type="ECO:0000256" key="16">
    <source>
        <dbReference type="SAM" id="MobiDB-lite"/>
    </source>
</evidence>
<dbReference type="InterPro" id="IPR000333">
    <property type="entry name" value="TGFB_receptor"/>
</dbReference>
<proteinExistence type="inferred from homology"/>
<evidence type="ECO:0000256" key="14">
    <source>
        <dbReference type="ARBA" id="ARBA00023170"/>
    </source>
</evidence>
<dbReference type="PANTHER" id="PTHR23255">
    <property type="entry name" value="TRANSFORMING GROWTH FACTOR-BETA RECEPTOR TYPE I AND II"/>
    <property type="match status" value="1"/>
</dbReference>
<dbReference type="Pfam" id="PF07714">
    <property type="entry name" value="PK_Tyr_Ser-Thr"/>
    <property type="match status" value="1"/>
</dbReference>
<dbReference type="InterPro" id="IPR011009">
    <property type="entry name" value="Kinase-like_dom_sf"/>
</dbReference>
<evidence type="ECO:0000256" key="4">
    <source>
        <dbReference type="ARBA" id="ARBA00022679"/>
    </source>
</evidence>
<keyword evidence="14 15" id="KW-0675">Receptor</keyword>
<comment type="similarity">
    <text evidence="2 15">Belongs to the protein kinase superfamily. TKL Ser/Thr protein kinase family. TGFB receptor subfamily.</text>
</comment>
<dbReference type="PRINTS" id="PR00653">
    <property type="entry name" value="ACTIVIN2R"/>
</dbReference>
<keyword evidence="4 15" id="KW-0808">Transferase</keyword>
<comment type="subcellular location">
    <subcellularLocation>
        <location evidence="1 15">Membrane</location>
        <topology evidence="1 15">Single-pass type I membrane protein</topology>
    </subcellularLocation>
</comment>
<evidence type="ECO:0000256" key="10">
    <source>
        <dbReference type="ARBA" id="ARBA00022840"/>
    </source>
</evidence>
<keyword evidence="13 15" id="KW-0472">Membrane</keyword>
<evidence type="ECO:0000256" key="7">
    <source>
        <dbReference type="ARBA" id="ARBA00022729"/>
    </source>
</evidence>
<dbReference type="GO" id="GO:0005524">
    <property type="term" value="F:ATP binding"/>
    <property type="evidence" value="ECO:0007669"/>
    <property type="project" value="UniProtKB-UniRule"/>
</dbReference>
<keyword evidence="9 15" id="KW-0418">Kinase</keyword>
<feature type="region of interest" description="Disordered" evidence="16">
    <location>
        <begin position="760"/>
        <end position="782"/>
    </location>
</feature>
<comment type="cofactor">
    <cofactor evidence="15">
        <name>Mg(2+)</name>
        <dbReference type="ChEBI" id="CHEBI:18420"/>
    </cofactor>
    <cofactor evidence="15">
        <name>Mn(2+)</name>
        <dbReference type="ChEBI" id="CHEBI:29035"/>
    </cofactor>
</comment>
<dbReference type="Pfam" id="PF01064">
    <property type="entry name" value="Activin_recp"/>
    <property type="match status" value="1"/>
</dbReference>
<protein>
    <recommendedName>
        <fullName evidence="15">Serine/threonine-protein kinase receptor</fullName>
        <ecNumber evidence="15">2.7.11.30</ecNumber>
    </recommendedName>
</protein>
<keyword evidence="5 15" id="KW-0812">Transmembrane</keyword>
<dbReference type="GO" id="GO:0005024">
    <property type="term" value="F:transforming growth factor beta receptor activity"/>
    <property type="evidence" value="ECO:0007669"/>
    <property type="project" value="TreeGrafter"/>
</dbReference>
<sequence length="832" mass="92614">MALLKTTFYLILCFDIIKVYGILDIESSGSEETITCASATGKIEHVSENGDTDFDENVTEQSFIKCKTNHCYSFWKEDANGTINIMGQGCWESSGKPQDCGQSQCISDKKPPKAMNNTKFCCCAGDMCNSNFTDGYIPQEEPPSSPTLIPENQPKITMSPLLWTVFGVSFVILMLGVGITTCFCWRMKPDKNNVEMGPTPLPPSEEYSIEKLKLCSMKGQGRYGSVWRGLVDDQQVAVKVFPPHHRNYFLNELELYKVAGENSTLLKCFGGGERYQTPGGLSDYVLIFSLEQECLQEYLKNHTINLTVLCRMSLSIAKGLAHLHSDLGKPCIAHRDINTRNVLVRADLSCCICDLGLAVVPRRTENHSLSEAGTLRYMAPEVLEGAVNLRDCESALKQIDVYSLGLVLWELGTRCTDMQVCEPQPYAPPFYKEVGENPSLEQMQALVSRRKARPLWPQSWRDTAAARLLCETAEDCWDQDAEARLTSLCVEERLLELPTLRGRVLHPMHPPASPTPLINNNHLHDRAMDSSVGTIETLLSPSEENCKNSNQLAVRTTPLQPYQGRNPCLERNLLSGSSDCLLIDKSSKHCTSSESQNLITNDFLNFQLNHRAVPIPYVQNAVHGSPKRYNGNVSVQPKTKFKWLDFKKLFHGKRDCSNSSTDSGSRKETKVQIVPGKLVNSFGQNGVTTTLINENETKDLKRPSTLPLSVVQSDKLDSEYSNTSGVTQLLKCKDSLSRQRSLEHFNEVFSSVTDLSKLKDPSARVKTPGDVPPSVRRTRGKAANNSARFSLYDDRIMSIGQWGSAPDLEPVISQAATTVNQDSQDRESISSF</sequence>
<keyword evidence="15" id="KW-0464">Manganese</keyword>
<keyword evidence="7 17" id="KW-0732">Signal</keyword>
<reference evidence="20" key="1">
    <citation type="submission" date="2023-01" db="EMBL/GenBank/DDBJ databases">
        <title>Key to firefly adult light organ development and bioluminescence: homeobox transcription factors regulate luciferase expression and transportation to peroxisome.</title>
        <authorList>
            <person name="Fu X."/>
        </authorList>
    </citation>
    <scope>NUCLEOTIDE SEQUENCE [LARGE SCALE GENOMIC DNA]</scope>
</reference>
<evidence type="ECO:0000256" key="2">
    <source>
        <dbReference type="ARBA" id="ARBA00009605"/>
    </source>
</evidence>
<evidence type="ECO:0000256" key="11">
    <source>
        <dbReference type="ARBA" id="ARBA00022842"/>
    </source>
</evidence>
<evidence type="ECO:0000259" key="18">
    <source>
        <dbReference type="PROSITE" id="PS50011"/>
    </source>
</evidence>
<evidence type="ECO:0000256" key="8">
    <source>
        <dbReference type="ARBA" id="ARBA00022741"/>
    </source>
</evidence>
<evidence type="ECO:0000256" key="9">
    <source>
        <dbReference type="ARBA" id="ARBA00022777"/>
    </source>
</evidence>
<keyword evidence="11 15" id="KW-0460">Magnesium</keyword>
<dbReference type="GO" id="GO:0030509">
    <property type="term" value="P:BMP signaling pathway"/>
    <property type="evidence" value="ECO:0007669"/>
    <property type="project" value="TreeGrafter"/>
</dbReference>
<organism evidence="19 20">
    <name type="scientific">Aquatica leii</name>
    <dbReference type="NCBI Taxonomy" id="1421715"/>
    <lineage>
        <taxon>Eukaryota</taxon>
        <taxon>Metazoa</taxon>
        <taxon>Ecdysozoa</taxon>
        <taxon>Arthropoda</taxon>
        <taxon>Hexapoda</taxon>
        <taxon>Insecta</taxon>
        <taxon>Pterygota</taxon>
        <taxon>Neoptera</taxon>
        <taxon>Endopterygota</taxon>
        <taxon>Coleoptera</taxon>
        <taxon>Polyphaga</taxon>
        <taxon>Elateriformia</taxon>
        <taxon>Elateroidea</taxon>
        <taxon>Lampyridae</taxon>
        <taxon>Luciolinae</taxon>
        <taxon>Aquatica</taxon>
    </lineage>
</organism>
<dbReference type="SUPFAM" id="SSF56112">
    <property type="entry name" value="Protein kinase-like (PK-like)"/>
    <property type="match status" value="1"/>
</dbReference>
<dbReference type="EC" id="2.7.11.30" evidence="15"/>
<evidence type="ECO:0000256" key="17">
    <source>
        <dbReference type="SAM" id="SignalP"/>
    </source>
</evidence>
<dbReference type="AlphaFoldDB" id="A0AAN7SQJ4"/>
<gene>
    <name evidence="19" type="ORF">RN001_000429</name>
</gene>
<dbReference type="InterPro" id="IPR001245">
    <property type="entry name" value="Ser-Thr/Tyr_kinase_cat_dom"/>
</dbReference>
<keyword evidence="6 15" id="KW-0479">Metal-binding</keyword>
<evidence type="ECO:0000313" key="20">
    <source>
        <dbReference type="Proteomes" id="UP001353858"/>
    </source>
</evidence>
<dbReference type="SUPFAM" id="SSF57302">
    <property type="entry name" value="Snake toxin-like"/>
    <property type="match status" value="1"/>
</dbReference>
<evidence type="ECO:0000256" key="3">
    <source>
        <dbReference type="ARBA" id="ARBA00022527"/>
    </source>
</evidence>
<keyword evidence="20" id="KW-1185">Reference proteome</keyword>
<keyword evidence="10 15" id="KW-0067">ATP-binding</keyword>
<dbReference type="PANTHER" id="PTHR23255:SF100">
    <property type="entry name" value="RECEPTOR PROTEIN SERINE_THREONINE KINASE"/>
    <property type="match status" value="1"/>
</dbReference>
<evidence type="ECO:0000256" key="15">
    <source>
        <dbReference type="RuleBase" id="RU361271"/>
    </source>
</evidence>
<dbReference type="GO" id="GO:0043235">
    <property type="term" value="C:receptor complex"/>
    <property type="evidence" value="ECO:0007669"/>
    <property type="project" value="TreeGrafter"/>
</dbReference>
<dbReference type="InterPro" id="IPR045860">
    <property type="entry name" value="Snake_toxin-like_sf"/>
</dbReference>
<evidence type="ECO:0000313" key="19">
    <source>
        <dbReference type="EMBL" id="KAK4884158.1"/>
    </source>
</evidence>
<evidence type="ECO:0000256" key="12">
    <source>
        <dbReference type="ARBA" id="ARBA00022989"/>
    </source>
</evidence>
<feature type="chain" id="PRO_5042852191" description="Serine/threonine-protein kinase receptor" evidence="17">
    <location>
        <begin position="22"/>
        <end position="832"/>
    </location>
</feature>
<dbReference type="Gene3D" id="2.10.60.10">
    <property type="entry name" value="CD59"/>
    <property type="match status" value="1"/>
</dbReference>
<dbReference type="EMBL" id="JARPUR010000001">
    <property type="protein sequence ID" value="KAK4884158.1"/>
    <property type="molecule type" value="Genomic_DNA"/>
</dbReference>